<accession>A0ABS9D3X3</accession>
<name>A0ABS9D3X3_9ALTE</name>
<dbReference type="RefSeq" id="WP_235311158.1">
    <property type="nucleotide sequence ID" value="NZ_JAKGAS010000002.1"/>
</dbReference>
<dbReference type="SMART" id="SM00062">
    <property type="entry name" value="PBPb"/>
    <property type="match status" value="1"/>
</dbReference>
<reference evidence="2 3" key="1">
    <citation type="submission" date="2022-01" db="EMBL/GenBank/DDBJ databases">
        <title>Paraglaciecola sp. G1-23.</title>
        <authorList>
            <person name="Jin M.S."/>
            <person name="Han D.M."/>
            <person name="Kim H.M."/>
            <person name="Jeon C.O."/>
        </authorList>
    </citation>
    <scope>NUCLEOTIDE SEQUENCE [LARGE SCALE GENOMIC DNA]</scope>
    <source>
        <strain evidence="2 3">G1-23</strain>
    </source>
</reference>
<sequence>MILRVVWERNKYLLFLGSLLSSCFFGVLHAKQDISLTDFSYYTEHYPPSNYIENNELTGMSVELIKLIWQELDIPEQTIQLVPWARGYRITQSQKHSVLFTMARAKEREHLFKWVGPIYTARHILLARADFKHPIRSIEDAYEFPIAAIRNDISEVALLEVGFPKNNIAPLTNLKQSILMLENGRLDLIIISQASIKNLIESNNLELDDFKMVYQVNEVKNYYAFSKDTPDPVITLFQHALDNIDAQRIKLLKKYSLELDFQISKDF</sequence>
<protein>
    <submittedName>
        <fullName evidence="2">Transporter substrate-binding domain-containing protein</fullName>
    </submittedName>
</protein>
<dbReference type="EMBL" id="JAKGAS010000002">
    <property type="protein sequence ID" value="MCF2947638.1"/>
    <property type="molecule type" value="Genomic_DNA"/>
</dbReference>
<dbReference type="InterPro" id="IPR001638">
    <property type="entry name" value="Solute-binding_3/MltF_N"/>
</dbReference>
<dbReference type="SUPFAM" id="SSF53850">
    <property type="entry name" value="Periplasmic binding protein-like II"/>
    <property type="match status" value="1"/>
</dbReference>
<feature type="domain" description="Solute-binding protein family 3/N-terminal" evidence="1">
    <location>
        <begin position="41"/>
        <end position="259"/>
    </location>
</feature>
<dbReference type="Proteomes" id="UP001521137">
    <property type="component" value="Unassembled WGS sequence"/>
</dbReference>
<proteinExistence type="predicted"/>
<evidence type="ECO:0000313" key="3">
    <source>
        <dbReference type="Proteomes" id="UP001521137"/>
    </source>
</evidence>
<dbReference type="PROSITE" id="PS51257">
    <property type="entry name" value="PROKAR_LIPOPROTEIN"/>
    <property type="match status" value="1"/>
</dbReference>
<evidence type="ECO:0000313" key="2">
    <source>
        <dbReference type="EMBL" id="MCF2947638.1"/>
    </source>
</evidence>
<organism evidence="2 3">
    <name type="scientific">Paraglaciecola algarum</name>
    <dbReference type="NCBI Taxonomy" id="3050085"/>
    <lineage>
        <taxon>Bacteria</taxon>
        <taxon>Pseudomonadati</taxon>
        <taxon>Pseudomonadota</taxon>
        <taxon>Gammaproteobacteria</taxon>
        <taxon>Alteromonadales</taxon>
        <taxon>Alteromonadaceae</taxon>
        <taxon>Paraglaciecola</taxon>
    </lineage>
</organism>
<gene>
    <name evidence="2" type="ORF">L0668_05920</name>
</gene>
<dbReference type="Gene3D" id="3.40.190.10">
    <property type="entry name" value="Periplasmic binding protein-like II"/>
    <property type="match status" value="2"/>
</dbReference>
<evidence type="ECO:0000259" key="1">
    <source>
        <dbReference type="SMART" id="SM00062"/>
    </source>
</evidence>
<dbReference type="Pfam" id="PF00497">
    <property type="entry name" value="SBP_bac_3"/>
    <property type="match status" value="1"/>
</dbReference>
<dbReference type="PANTHER" id="PTHR38834">
    <property type="entry name" value="PERIPLASMIC SUBSTRATE BINDING PROTEIN FAMILY 3"/>
    <property type="match status" value="1"/>
</dbReference>
<dbReference type="PANTHER" id="PTHR38834:SF3">
    <property type="entry name" value="SOLUTE-BINDING PROTEIN FAMILY 3_N-TERMINAL DOMAIN-CONTAINING PROTEIN"/>
    <property type="match status" value="1"/>
</dbReference>
<keyword evidence="3" id="KW-1185">Reference proteome</keyword>
<comment type="caution">
    <text evidence="2">The sequence shown here is derived from an EMBL/GenBank/DDBJ whole genome shotgun (WGS) entry which is preliminary data.</text>
</comment>